<protein>
    <submittedName>
        <fullName evidence="2">Uncharacterized protein</fullName>
    </submittedName>
</protein>
<feature type="compositionally biased region" description="Polar residues" evidence="1">
    <location>
        <begin position="365"/>
        <end position="378"/>
    </location>
</feature>
<dbReference type="GO" id="GO:0000329">
    <property type="term" value="C:fungal-type vacuole membrane"/>
    <property type="evidence" value="ECO:0007669"/>
    <property type="project" value="EnsemblFungi"/>
</dbReference>
<dbReference type="RefSeq" id="XP_003680798.1">
    <property type="nucleotide sequence ID" value="XM_003680750.1"/>
</dbReference>
<feature type="compositionally biased region" description="Basic and acidic residues" evidence="1">
    <location>
        <begin position="379"/>
        <end position="388"/>
    </location>
</feature>
<dbReference type="FunCoup" id="G8ZQV0">
    <property type="interactions" value="37"/>
</dbReference>
<proteinExistence type="predicted"/>
<evidence type="ECO:0000313" key="3">
    <source>
        <dbReference type="Proteomes" id="UP000005627"/>
    </source>
</evidence>
<dbReference type="GO" id="GO:0071563">
    <property type="term" value="C:Myo2p-Vac17p-Vac8p transport complex"/>
    <property type="evidence" value="ECO:0007669"/>
    <property type="project" value="EnsemblFungi"/>
</dbReference>
<feature type="compositionally biased region" description="Low complexity" evidence="1">
    <location>
        <begin position="105"/>
        <end position="122"/>
    </location>
</feature>
<feature type="region of interest" description="Disordered" evidence="1">
    <location>
        <begin position="360"/>
        <end position="397"/>
    </location>
</feature>
<dbReference type="Proteomes" id="UP000005627">
    <property type="component" value="Chromosome 3"/>
</dbReference>
<dbReference type="eggNOG" id="ENOG502RZF2">
    <property type="taxonomic scope" value="Eukaryota"/>
</dbReference>
<dbReference type="EMBL" id="HE616744">
    <property type="protein sequence ID" value="CCE91587.1"/>
    <property type="molecule type" value="Genomic_DNA"/>
</dbReference>
<evidence type="ECO:0000256" key="1">
    <source>
        <dbReference type="SAM" id="MobiDB-lite"/>
    </source>
</evidence>
<dbReference type="InParanoid" id="G8ZQV0"/>
<dbReference type="GeneID" id="11502004"/>
<dbReference type="HOGENOM" id="CLU_571186_0_0_1"/>
<feature type="region of interest" description="Disordered" evidence="1">
    <location>
        <begin position="105"/>
        <end position="135"/>
    </location>
</feature>
<dbReference type="AlphaFoldDB" id="G8ZQV0"/>
<sequence>MELEDLSERLLTRSQEAILQLELWIQRQQHLRELEDSSIDKLGNQYNVYIAQLNSLCVRSEYVRDKLNKERERRMSIINDRKYIEDLVFEFQDITVKLNELAQSQSIDSTPSSKSTRSSLGSFQPRPLKLTERHGPNVKALRESPLKNKSVIKSVKFSGLHDSKEEAVSKCLSLPGSPVRVTGPTRSIRMAKSYDTGLNSKNTKKSKGSRDYDVPSIFRENQRLSITVFDDFDEDADSTSDQDTVISLVPADDGKGLPLRRFNSHESILSTKVQPISSLPLFSSFLLPSSNRPSMKSVRVSSAPVFSKTSAPASSRDLLSTFVTRPGKASNATGIKQENKLGFFANWNFFKGPSSASHDIRATKQKASASRPESNSADCRSKTLEKMAPRRFSPRSPVKAPVFDSLISYEDLREALSTEIILTSNR</sequence>
<organism evidence="2 3">
    <name type="scientific">Torulaspora delbrueckii</name>
    <name type="common">Yeast</name>
    <name type="synonym">Candida colliculosa</name>
    <dbReference type="NCBI Taxonomy" id="4950"/>
    <lineage>
        <taxon>Eukaryota</taxon>
        <taxon>Fungi</taxon>
        <taxon>Dikarya</taxon>
        <taxon>Ascomycota</taxon>
        <taxon>Saccharomycotina</taxon>
        <taxon>Saccharomycetes</taxon>
        <taxon>Saccharomycetales</taxon>
        <taxon>Saccharomycetaceae</taxon>
        <taxon>Torulaspora</taxon>
    </lineage>
</organism>
<dbReference type="GO" id="GO:0000011">
    <property type="term" value="P:vacuole inheritance"/>
    <property type="evidence" value="ECO:0007669"/>
    <property type="project" value="EnsemblFungi"/>
</dbReference>
<dbReference type="Pfam" id="PF17321">
    <property type="entry name" value="Vac17"/>
    <property type="match status" value="1"/>
</dbReference>
<keyword evidence="3" id="KW-1185">Reference proteome</keyword>
<accession>G8ZQV0</accession>
<dbReference type="STRING" id="1076872.G8ZQV0"/>
<reference evidence="2 3" key="1">
    <citation type="journal article" date="2011" name="Proc. Natl. Acad. Sci. U.S.A.">
        <title>Evolutionary erosion of yeast sex chromosomes by mating-type switching accidents.</title>
        <authorList>
            <person name="Gordon J.L."/>
            <person name="Armisen D."/>
            <person name="Proux-Wera E."/>
            <person name="Oheigeartaigh S.S."/>
            <person name="Byrne K.P."/>
            <person name="Wolfe K.H."/>
        </authorList>
    </citation>
    <scope>NUCLEOTIDE SEQUENCE [LARGE SCALE GENOMIC DNA]</scope>
    <source>
        <strain evidence="3">ATCC 10662 / CBS 1146 / NBRC 0425 / NCYC 2629 / NRRL Y-866</strain>
    </source>
</reference>
<dbReference type="OrthoDB" id="4070503at2759"/>
<dbReference type="GO" id="GO:0043495">
    <property type="term" value="F:protein-membrane adaptor activity"/>
    <property type="evidence" value="ECO:0007669"/>
    <property type="project" value="EnsemblFungi"/>
</dbReference>
<gene>
    <name evidence="2" type="primary">TDEL0C06980</name>
    <name evidence="2" type="ORF">TDEL_0C06980</name>
</gene>
<dbReference type="KEGG" id="tdl:TDEL_0C06980"/>
<name>G8ZQV0_TORDE</name>
<evidence type="ECO:0000313" key="2">
    <source>
        <dbReference type="EMBL" id="CCE91587.1"/>
    </source>
</evidence>
<dbReference type="InterPro" id="IPR035293">
    <property type="entry name" value="Vac17"/>
</dbReference>